<dbReference type="InterPro" id="IPR015943">
    <property type="entry name" value="WD40/YVTN_repeat-like_dom_sf"/>
</dbReference>
<feature type="chain" id="PRO_5013585166" description="Lambda-carrageenase" evidence="1">
    <location>
        <begin position="22"/>
        <end position="928"/>
    </location>
</feature>
<dbReference type="InterPro" id="IPR057421">
    <property type="entry name" value="CGLA_M"/>
</dbReference>
<dbReference type="Pfam" id="PF25291">
    <property type="entry name" value="CGLA_C"/>
    <property type="match status" value="1"/>
</dbReference>
<keyword evidence="6" id="KW-1185">Reference proteome</keyword>
<dbReference type="InterPro" id="IPR011047">
    <property type="entry name" value="Quinoprotein_ADH-like_sf"/>
</dbReference>
<dbReference type="EMBL" id="PDLO01000003">
    <property type="protein sequence ID" value="PHK98924.1"/>
    <property type="molecule type" value="Genomic_DNA"/>
</dbReference>
<dbReference type="InterPro" id="IPR057420">
    <property type="entry name" value="Beta-prop_CGLA"/>
</dbReference>
<accession>A0A2G0CG12</accession>
<name>A0A2G0CG12_9BACT</name>
<evidence type="ECO:0000313" key="6">
    <source>
        <dbReference type="Proteomes" id="UP000226437"/>
    </source>
</evidence>
<dbReference type="Pfam" id="PF25292">
    <property type="entry name" value="Beta-prop_CGLA"/>
    <property type="match status" value="1"/>
</dbReference>
<dbReference type="SUPFAM" id="SSF50998">
    <property type="entry name" value="Quinoprotein alcohol dehydrogenase-like"/>
    <property type="match status" value="1"/>
</dbReference>
<dbReference type="AlphaFoldDB" id="A0A2G0CG12"/>
<organism evidence="5 6">
    <name type="scientific">Neolewinella marina</name>
    <dbReference type="NCBI Taxonomy" id="438751"/>
    <lineage>
        <taxon>Bacteria</taxon>
        <taxon>Pseudomonadati</taxon>
        <taxon>Bacteroidota</taxon>
        <taxon>Saprospiria</taxon>
        <taxon>Saprospirales</taxon>
        <taxon>Lewinellaceae</taxon>
        <taxon>Neolewinella</taxon>
    </lineage>
</organism>
<dbReference type="Proteomes" id="UP000226437">
    <property type="component" value="Unassembled WGS sequence"/>
</dbReference>
<dbReference type="InterPro" id="IPR057422">
    <property type="entry name" value="CGLA_C"/>
</dbReference>
<evidence type="ECO:0000259" key="2">
    <source>
        <dbReference type="Pfam" id="PF25290"/>
    </source>
</evidence>
<evidence type="ECO:0000259" key="4">
    <source>
        <dbReference type="Pfam" id="PF25292"/>
    </source>
</evidence>
<keyword evidence="1" id="KW-0732">Signal</keyword>
<proteinExistence type="predicted"/>
<feature type="domain" description="Lambda-carrageenase middle" evidence="2">
    <location>
        <begin position="448"/>
        <end position="818"/>
    </location>
</feature>
<dbReference type="RefSeq" id="WP_099106533.1">
    <property type="nucleotide sequence ID" value="NZ_JAATJF010000001.1"/>
</dbReference>
<evidence type="ECO:0000256" key="1">
    <source>
        <dbReference type="SAM" id="SignalP"/>
    </source>
</evidence>
<evidence type="ECO:0000313" key="5">
    <source>
        <dbReference type="EMBL" id="PHK98924.1"/>
    </source>
</evidence>
<evidence type="ECO:0008006" key="7">
    <source>
        <dbReference type="Google" id="ProtNLM"/>
    </source>
</evidence>
<dbReference type="Gene3D" id="2.130.10.10">
    <property type="entry name" value="YVTN repeat-like/Quinoprotein amine dehydrogenase"/>
    <property type="match status" value="1"/>
</dbReference>
<feature type="signal peptide" evidence="1">
    <location>
        <begin position="1"/>
        <end position="21"/>
    </location>
</feature>
<dbReference type="Pfam" id="PF25290">
    <property type="entry name" value="CGLA_M"/>
    <property type="match status" value="1"/>
</dbReference>
<feature type="domain" description="Lambda-carrageenase beta-propeller" evidence="4">
    <location>
        <begin position="43"/>
        <end position="360"/>
    </location>
</feature>
<reference evidence="5 6" key="1">
    <citation type="submission" date="2017-10" db="EMBL/GenBank/DDBJ databases">
        <title>The draft genome sequence of Lewinella marina KCTC 32374.</title>
        <authorList>
            <person name="Wang K."/>
        </authorList>
    </citation>
    <scope>NUCLEOTIDE SEQUENCE [LARGE SCALE GENOMIC DNA]</scope>
    <source>
        <strain evidence="5 6">MKG-38</strain>
    </source>
</reference>
<evidence type="ECO:0000259" key="3">
    <source>
        <dbReference type="Pfam" id="PF25291"/>
    </source>
</evidence>
<comment type="caution">
    <text evidence="5">The sequence shown here is derived from an EMBL/GenBank/DDBJ whole genome shotgun (WGS) entry which is preliminary data.</text>
</comment>
<feature type="domain" description="Lambda-carrageenase C-terminal" evidence="3">
    <location>
        <begin position="845"/>
        <end position="922"/>
    </location>
</feature>
<dbReference type="OrthoDB" id="972537at2"/>
<sequence length="928" mass="103269">MPLLFLTLLTALLYAAPPALVSFDTPYTISLVRSGVHQGAAEIVASSYEGTVLALTTEGEIRWQNELSGYTNHDLWVADLDGDGNDETLVANADGSIYCLGQDGALIWTFQPSQAPMISVATVVQDGITYVVAGGNDLSFYYLDGKGKLVKRLDSRTYSRERAGNRNNSKATPENNTHVVNFLRPFLRGDGQVGLVLHAFNNHMQGKGSLYLFEPLADAPYAVVEPKEKGPYGHLMPVDTDGDGVDEFLMGTSSMIQVASLAVVKATGENSEIYPMDQYKSQLDVFGYRVAQSVLIEEAGQPTYLTLFGSRIILQAVGQTPGAGEVLVCRYSFNDMWFNKATNQLILASSQSGGSGIHLIDLNDGNWKTAYEQLAPEGKLAKLINVRKVLERQLSDFDRPDWERSPLPVYLLAENTKEPAVRDLVNAMQATSDSPVFLEGATPNEKENWDRSTLGNAVYAAKRDRRMKYTADAQGIIDQIVPEYSKGPGLAFWAGHGNDPYMISTPTLKRVLDGAKGKRTVLIYPELEAHDENFSFVLKNHLYPIAEHARKTNAKIFVRNKHTFWHAGVYLPQWSKLVSGEYADVFVPAMEETTDKSMELSLAGRLGLWAAGSVDDWGTRCARDNASYFRARQHSHQMVPNHFLRTMVYHASLGARYMHNFAVDQEYISVLWELIARGALYVPQKNELLSISPVHLSMLPPDDYVLQEGSNVKWSTFYDEKREADNKLVFSRLNGTWPAAPNTEYDFSRYAANVKDRKLNFLPNYPAGIVLLTPPQNGPLSPRTKQARGLLADHLHPLYRDILTEYYTDGRDYFSSDGKEKFPAETYYKKVADDIDAKAKLLPITVTGEVAWVVSQTSPTHLRLTLIDNGWVNPDDRMAQLTFNTIAPVKITDLLSGETFTTSDNELSVLIATGSFRFLDVELGKPLE</sequence>
<gene>
    <name evidence="5" type="ORF">CGL56_10560</name>
</gene>
<protein>
    <recommendedName>
        <fullName evidence="7">Lambda-carrageenase</fullName>
    </recommendedName>
</protein>